<protein>
    <submittedName>
        <fullName evidence="1">Uncharacterized protein</fullName>
    </submittedName>
</protein>
<sequence>MDPPRSSALDRPLSPDKQIKIGLVRSSAGGRLENFEIGGVVPRAEYRGVEAAVSLLAGVQRFCGPGHRFHIGMKDRSFDMTALGGGFKVGAVMGVSFVGSEVNVDLEKIDFKQKGKELAAGKIDLFTRHILCRHPVGRLIWLVT</sequence>
<gene>
    <name evidence="1" type="ORF">FIBSPDRAFT_868543</name>
</gene>
<reference evidence="1 2" key="1">
    <citation type="journal article" date="2016" name="Mol. Biol. Evol.">
        <title>Comparative Genomics of Early-Diverging Mushroom-Forming Fungi Provides Insights into the Origins of Lignocellulose Decay Capabilities.</title>
        <authorList>
            <person name="Nagy L.G."/>
            <person name="Riley R."/>
            <person name="Tritt A."/>
            <person name="Adam C."/>
            <person name="Daum C."/>
            <person name="Floudas D."/>
            <person name="Sun H."/>
            <person name="Yadav J.S."/>
            <person name="Pangilinan J."/>
            <person name="Larsson K.H."/>
            <person name="Matsuura K."/>
            <person name="Barry K."/>
            <person name="Labutti K."/>
            <person name="Kuo R."/>
            <person name="Ohm R.A."/>
            <person name="Bhattacharya S.S."/>
            <person name="Shirouzu T."/>
            <person name="Yoshinaga Y."/>
            <person name="Martin F.M."/>
            <person name="Grigoriev I.V."/>
            <person name="Hibbett D.S."/>
        </authorList>
    </citation>
    <scope>NUCLEOTIDE SEQUENCE [LARGE SCALE GENOMIC DNA]</scope>
    <source>
        <strain evidence="1 2">CBS 109695</strain>
    </source>
</reference>
<accession>A0A166CZL6</accession>
<proteinExistence type="predicted"/>
<evidence type="ECO:0000313" key="1">
    <source>
        <dbReference type="EMBL" id="KZP14165.1"/>
    </source>
</evidence>
<organism evidence="1 2">
    <name type="scientific">Athelia psychrophila</name>
    <dbReference type="NCBI Taxonomy" id="1759441"/>
    <lineage>
        <taxon>Eukaryota</taxon>
        <taxon>Fungi</taxon>
        <taxon>Dikarya</taxon>
        <taxon>Basidiomycota</taxon>
        <taxon>Agaricomycotina</taxon>
        <taxon>Agaricomycetes</taxon>
        <taxon>Agaricomycetidae</taxon>
        <taxon>Atheliales</taxon>
        <taxon>Atheliaceae</taxon>
        <taxon>Athelia</taxon>
    </lineage>
</organism>
<dbReference type="Proteomes" id="UP000076532">
    <property type="component" value="Unassembled WGS sequence"/>
</dbReference>
<dbReference type="EMBL" id="KV417621">
    <property type="protein sequence ID" value="KZP14165.1"/>
    <property type="molecule type" value="Genomic_DNA"/>
</dbReference>
<dbReference type="AlphaFoldDB" id="A0A166CZL6"/>
<evidence type="ECO:0000313" key="2">
    <source>
        <dbReference type="Proteomes" id="UP000076532"/>
    </source>
</evidence>
<keyword evidence="2" id="KW-1185">Reference proteome</keyword>
<name>A0A166CZL6_9AGAM</name>